<dbReference type="EMBL" id="PCRZ01000047">
    <property type="protein sequence ID" value="PIP29703.1"/>
    <property type="molecule type" value="Genomic_DNA"/>
</dbReference>
<organism evidence="1 2">
    <name type="scientific">Candidatus Jorgensenbacteria bacterium CG23_combo_of_CG06-09_8_20_14_all_54_14</name>
    <dbReference type="NCBI Taxonomy" id="1974595"/>
    <lineage>
        <taxon>Bacteria</taxon>
        <taxon>Candidatus Joergenseniibacteriota</taxon>
    </lineage>
</organism>
<proteinExistence type="predicted"/>
<dbReference type="Proteomes" id="UP000228812">
    <property type="component" value="Unassembled WGS sequence"/>
</dbReference>
<reference evidence="1 2" key="1">
    <citation type="submission" date="2017-09" db="EMBL/GenBank/DDBJ databases">
        <title>Depth-based differentiation of microbial function through sediment-hosted aquifers and enrichment of novel symbionts in the deep terrestrial subsurface.</title>
        <authorList>
            <person name="Probst A.J."/>
            <person name="Ladd B."/>
            <person name="Jarett J.K."/>
            <person name="Geller-Mcgrath D.E."/>
            <person name="Sieber C.M."/>
            <person name="Emerson J.B."/>
            <person name="Anantharaman K."/>
            <person name="Thomas B.C."/>
            <person name="Malmstrom R."/>
            <person name="Stieglmeier M."/>
            <person name="Klingl A."/>
            <person name="Woyke T."/>
            <person name="Ryan C.M."/>
            <person name="Banfield J.F."/>
        </authorList>
    </citation>
    <scope>NUCLEOTIDE SEQUENCE [LARGE SCALE GENOMIC DNA]</scope>
    <source>
        <strain evidence="1">CG23_combo_of_CG06-09_8_20_14_all_54_14</strain>
    </source>
</reference>
<evidence type="ECO:0008006" key="3">
    <source>
        <dbReference type="Google" id="ProtNLM"/>
    </source>
</evidence>
<sequence length="74" mass="8061">MKHIIQFRIYQGEKAFVGEGIDVPIVTQGKNIDEVAANLKEALALYLEGENLAELGIAAEPSALVNFELEPLHA</sequence>
<protein>
    <recommendedName>
        <fullName evidence="3">HicB family protein</fullName>
    </recommendedName>
</protein>
<comment type="caution">
    <text evidence="1">The sequence shown here is derived from an EMBL/GenBank/DDBJ whole genome shotgun (WGS) entry which is preliminary data.</text>
</comment>
<accession>A0A2G9Z974</accession>
<dbReference type="AlphaFoldDB" id="A0A2G9Z974"/>
<dbReference type="SUPFAM" id="SSF143100">
    <property type="entry name" value="TTHA1013/TTHA0281-like"/>
    <property type="match status" value="1"/>
</dbReference>
<gene>
    <name evidence="1" type="ORF">COX26_02725</name>
</gene>
<dbReference type="Gene3D" id="3.30.160.250">
    <property type="match status" value="1"/>
</dbReference>
<dbReference type="InterPro" id="IPR035069">
    <property type="entry name" value="TTHA1013/TTHA0281-like"/>
</dbReference>
<evidence type="ECO:0000313" key="2">
    <source>
        <dbReference type="Proteomes" id="UP000228812"/>
    </source>
</evidence>
<evidence type="ECO:0000313" key="1">
    <source>
        <dbReference type="EMBL" id="PIP29703.1"/>
    </source>
</evidence>
<name>A0A2G9Z974_9BACT</name>